<evidence type="ECO:0000313" key="15">
    <source>
        <dbReference type="EMBL" id="EHP30028.1"/>
    </source>
</evidence>
<dbReference type="RefSeq" id="WP_008336363.1">
    <property type="nucleotide sequence ID" value="NZ_AFRZ01000001.1"/>
</dbReference>
<evidence type="ECO:0000256" key="12">
    <source>
        <dbReference type="ARBA" id="ARBA00032932"/>
    </source>
</evidence>
<keyword evidence="14" id="KW-0133">Cell shape</keyword>
<dbReference type="Proteomes" id="UP000006431">
    <property type="component" value="Unassembled WGS sequence"/>
</dbReference>
<comment type="similarity">
    <text evidence="2 14">Belongs to the UppP family.</text>
</comment>
<protein>
    <recommendedName>
        <fullName evidence="4 14">Undecaprenyl-diphosphatase</fullName>
        <ecNumber evidence="3 14">3.6.1.27</ecNumber>
    </recommendedName>
    <alternativeName>
        <fullName evidence="12 14">Bacitracin resistance protein</fullName>
    </alternativeName>
    <alternativeName>
        <fullName evidence="11 14">Undecaprenyl pyrophosphate phosphatase</fullName>
    </alternativeName>
</protein>
<evidence type="ECO:0000256" key="6">
    <source>
        <dbReference type="ARBA" id="ARBA00022692"/>
    </source>
</evidence>
<comment type="subcellular location">
    <subcellularLocation>
        <location evidence="1 14">Cell membrane</location>
        <topology evidence="1 14">Multi-pass membrane protein</topology>
    </subcellularLocation>
</comment>
<accession>H1FTR4</accession>
<sequence length="256" mass="28393">MTIFDSIILGVIEGFTEFLPISSTGHLIVASEFLGINQTSVTKAYEVIIQFAAILAVIFNYKDKFTIKKIDLWSKVFLAFLPIGVVGFIFSSQIKALFSIEIVAIMFIIGGVIFLIVEKFFIPNETKLINDVEEVTLKQSLIIGFAQIFALIPGTSRAGSTIIGALLVGLSRKASAEFSFLLAFPVMSAVTAYDLLKHYHEFSDANLMTLAVGFVVSFFVAYLTIKLFLVFLEKFTFVAFGIYRIIFGVLLLILFN</sequence>
<dbReference type="OrthoDB" id="9808289at2"/>
<dbReference type="PANTHER" id="PTHR30622">
    <property type="entry name" value="UNDECAPRENYL-DIPHOSPHATASE"/>
    <property type="match status" value="1"/>
</dbReference>
<dbReference type="EMBL" id="AFRZ01000001">
    <property type="protein sequence ID" value="EHP30028.1"/>
    <property type="molecule type" value="Genomic_DNA"/>
</dbReference>
<dbReference type="Pfam" id="PF02673">
    <property type="entry name" value="BacA"/>
    <property type="match status" value="1"/>
</dbReference>
<dbReference type="GO" id="GO:0008360">
    <property type="term" value="P:regulation of cell shape"/>
    <property type="evidence" value="ECO:0007669"/>
    <property type="project" value="UniProtKB-KW"/>
</dbReference>
<dbReference type="GO" id="GO:0005886">
    <property type="term" value="C:plasma membrane"/>
    <property type="evidence" value="ECO:0007669"/>
    <property type="project" value="UniProtKB-SubCell"/>
</dbReference>
<evidence type="ECO:0000256" key="1">
    <source>
        <dbReference type="ARBA" id="ARBA00004651"/>
    </source>
</evidence>
<keyword evidence="8 14" id="KW-1133">Transmembrane helix</keyword>
<dbReference type="InterPro" id="IPR003824">
    <property type="entry name" value="UppP"/>
</dbReference>
<dbReference type="PATRIC" id="fig|929558.5.peg.1495"/>
<evidence type="ECO:0000256" key="5">
    <source>
        <dbReference type="ARBA" id="ARBA00022475"/>
    </source>
</evidence>
<dbReference type="HAMAP" id="MF_01006">
    <property type="entry name" value="Undec_diphosphatase"/>
    <property type="match status" value="1"/>
</dbReference>
<evidence type="ECO:0000256" key="11">
    <source>
        <dbReference type="ARBA" id="ARBA00032707"/>
    </source>
</evidence>
<keyword evidence="6 14" id="KW-0812">Transmembrane</keyword>
<evidence type="ECO:0000256" key="13">
    <source>
        <dbReference type="ARBA" id="ARBA00047594"/>
    </source>
</evidence>
<dbReference type="EC" id="3.6.1.27" evidence="3 14"/>
<dbReference type="GO" id="GO:0050380">
    <property type="term" value="F:undecaprenyl-diphosphatase activity"/>
    <property type="evidence" value="ECO:0007669"/>
    <property type="project" value="UniProtKB-UniRule"/>
</dbReference>
<dbReference type="GO" id="GO:0046677">
    <property type="term" value="P:response to antibiotic"/>
    <property type="evidence" value="ECO:0007669"/>
    <property type="project" value="UniProtKB-UniRule"/>
</dbReference>
<evidence type="ECO:0000256" key="4">
    <source>
        <dbReference type="ARBA" id="ARBA00021581"/>
    </source>
</evidence>
<feature type="transmembrane region" description="Helical" evidence="14">
    <location>
        <begin position="73"/>
        <end position="90"/>
    </location>
</feature>
<keyword evidence="10 14" id="KW-0046">Antibiotic resistance</keyword>
<keyword evidence="16" id="KW-1185">Reference proteome</keyword>
<evidence type="ECO:0000313" key="16">
    <source>
        <dbReference type="Proteomes" id="UP000006431"/>
    </source>
</evidence>
<dbReference type="GO" id="GO:0009252">
    <property type="term" value="P:peptidoglycan biosynthetic process"/>
    <property type="evidence" value="ECO:0007669"/>
    <property type="project" value="UniProtKB-KW"/>
</dbReference>
<dbReference type="GO" id="GO:0071555">
    <property type="term" value="P:cell wall organization"/>
    <property type="evidence" value="ECO:0007669"/>
    <property type="project" value="UniProtKB-KW"/>
</dbReference>
<dbReference type="NCBIfam" id="NF001390">
    <property type="entry name" value="PRK00281.1-4"/>
    <property type="match status" value="1"/>
</dbReference>
<dbReference type="PANTHER" id="PTHR30622:SF3">
    <property type="entry name" value="UNDECAPRENYL-DIPHOSPHATASE"/>
    <property type="match status" value="1"/>
</dbReference>
<evidence type="ECO:0000256" key="7">
    <source>
        <dbReference type="ARBA" id="ARBA00022801"/>
    </source>
</evidence>
<evidence type="ECO:0000256" key="8">
    <source>
        <dbReference type="ARBA" id="ARBA00022989"/>
    </source>
</evidence>
<comment type="function">
    <text evidence="14">Catalyzes the dephosphorylation of undecaprenyl diphosphate (UPP). Confers resistance to bacitracin.</text>
</comment>
<feature type="transmembrane region" description="Helical" evidence="14">
    <location>
        <begin position="96"/>
        <end position="117"/>
    </location>
</feature>
<feature type="transmembrane region" description="Helical" evidence="14">
    <location>
        <begin position="44"/>
        <end position="61"/>
    </location>
</feature>
<comment type="catalytic activity">
    <reaction evidence="13 14">
        <text>di-trans,octa-cis-undecaprenyl diphosphate + H2O = di-trans,octa-cis-undecaprenyl phosphate + phosphate + H(+)</text>
        <dbReference type="Rhea" id="RHEA:28094"/>
        <dbReference type="ChEBI" id="CHEBI:15377"/>
        <dbReference type="ChEBI" id="CHEBI:15378"/>
        <dbReference type="ChEBI" id="CHEBI:43474"/>
        <dbReference type="ChEBI" id="CHEBI:58405"/>
        <dbReference type="ChEBI" id="CHEBI:60392"/>
        <dbReference type="EC" id="3.6.1.27"/>
    </reaction>
</comment>
<feature type="transmembrane region" description="Helical" evidence="14">
    <location>
        <begin position="176"/>
        <end position="196"/>
    </location>
</feature>
<gene>
    <name evidence="14 15" type="primary">uppP</name>
    <name evidence="15" type="ORF">SMGD1_1504</name>
</gene>
<keyword evidence="5 14" id="KW-1003">Cell membrane</keyword>
<comment type="miscellaneous">
    <text evidence="14">Bacitracin is thought to be involved in the inhibition of peptidoglycan synthesis by sequestering undecaprenyl diphosphate, thereby reducing the pool of lipid carrier available.</text>
</comment>
<feature type="transmembrane region" description="Helical" evidence="14">
    <location>
        <begin position="235"/>
        <end position="255"/>
    </location>
</feature>
<dbReference type="STRING" id="929558.SMGD1_1504"/>
<dbReference type="HOGENOM" id="CLU_060296_2_0_7"/>
<evidence type="ECO:0000256" key="2">
    <source>
        <dbReference type="ARBA" id="ARBA00010621"/>
    </source>
</evidence>
<keyword evidence="7 14" id="KW-0378">Hydrolase</keyword>
<keyword evidence="14" id="KW-0961">Cell wall biogenesis/degradation</keyword>
<name>B6BHN0_SULGG</name>
<keyword evidence="14" id="KW-0573">Peptidoglycan synthesis</keyword>
<accession>B6BHN0</accession>
<comment type="caution">
    <text evidence="15">The sequence shown here is derived from an EMBL/GenBank/DDBJ whole genome shotgun (WGS) entry which is preliminary data.</text>
</comment>
<dbReference type="eggNOG" id="COG1968">
    <property type="taxonomic scope" value="Bacteria"/>
</dbReference>
<evidence type="ECO:0000256" key="14">
    <source>
        <dbReference type="HAMAP-Rule" id="MF_01006"/>
    </source>
</evidence>
<feature type="transmembrane region" description="Helical" evidence="14">
    <location>
        <begin position="208"/>
        <end position="229"/>
    </location>
</feature>
<reference evidence="15 16" key="1">
    <citation type="journal article" date="2012" name="Proc. Natl. Acad. Sci. U.S.A.">
        <title>Genome and physiology of a model Epsilonproteobacterium responsible for sulfide detoxification in marine oxygen depletion zones.</title>
        <authorList>
            <person name="Grote J."/>
            <person name="Schott T."/>
            <person name="Bruckner C.G."/>
            <person name="Glockner F.O."/>
            <person name="Jost G."/>
            <person name="Teeling H."/>
            <person name="Labrenz M."/>
            <person name="Jurgens K."/>
        </authorList>
    </citation>
    <scope>NUCLEOTIDE SEQUENCE [LARGE SCALE GENOMIC DNA]</scope>
    <source>
        <strain evidence="15 16">GD1</strain>
    </source>
</reference>
<proteinExistence type="inferred from homology"/>
<feature type="transmembrane region" description="Helical" evidence="14">
    <location>
        <begin position="148"/>
        <end position="170"/>
    </location>
</feature>
<evidence type="ECO:0000256" key="9">
    <source>
        <dbReference type="ARBA" id="ARBA00023136"/>
    </source>
</evidence>
<organism evidence="15 16">
    <name type="scientific">Sulfurimonas gotlandica (strain DSM 19862 / JCM 16533 / GD1)</name>
    <dbReference type="NCBI Taxonomy" id="929558"/>
    <lineage>
        <taxon>Bacteria</taxon>
        <taxon>Pseudomonadati</taxon>
        <taxon>Campylobacterota</taxon>
        <taxon>Epsilonproteobacteria</taxon>
        <taxon>Campylobacterales</taxon>
        <taxon>Sulfurimonadaceae</taxon>
        <taxon>Sulfurimonas</taxon>
    </lineage>
</organism>
<keyword evidence="9 14" id="KW-0472">Membrane</keyword>
<evidence type="ECO:0000256" key="3">
    <source>
        <dbReference type="ARBA" id="ARBA00012374"/>
    </source>
</evidence>
<evidence type="ECO:0000256" key="10">
    <source>
        <dbReference type="ARBA" id="ARBA00023251"/>
    </source>
</evidence>
<dbReference type="AlphaFoldDB" id="B6BHN0"/>